<organism evidence="2 3">
    <name type="scientific">Streptosporangium subroseum</name>
    <dbReference type="NCBI Taxonomy" id="106412"/>
    <lineage>
        <taxon>Bacteria</taxon>
        <taxon>Bacillati</taxon>
        <taxon>Actinomycetota</taxon>
        <taxon>Actinomycetes</taxon>
        <taxon>Streptosporangiales</taxon>
        <taxon>Streptosporangiaceae</taxon>
        <taxon>Streptosporangium</taxon>
    </lineage>
</organism>
<name>A0A239M1G5_9ACTN</name>
<reference evidence="2 3" key="1">
    <citation type="submission" date="2017-06" db="EMBL/GenBank/DDBJ databases">
        <authorList>
            <person name="Kim H.J."/>
            <person name="Triplett B.A."/>
        </authorList>
    </citation>
    <scope>NUCLEOTIDE SEQUENCE [LARGE SCALE GENOMIC DNA]</scope>
    <source>
        <strain evidence="2 3">CGMCC 4.2132</strain>
    </source>
</reference>
<feature type="compositionally biased region" description="Basic residues" evidence="1">
    <location>
        <begin position="133"/>
        <end position="145"/>
    </location>
</feature>
<keyword evidence="3" id="KW-1185">Reference proteome</keyword>
<feature type="region of interest" description="Disordered" evidence="1">
    <location>
        <begin position="133"/>
        <end position="175"/>
    </location>
</feature>
<dbReference type="EMBL" id="FZOD01000036">
    <property type="protein sequence ID" value="SNT35759.1"/>
    <property type="molecule type" value="Genomic_DNA"/>
</dbReference>
<dbReference type="RefSeq" id="WP_089210645.1">
    <property type="nucleotide sequence ID" value="NZ_FZOD01000036.1"/>
</dbReference>
<dbReference type="Pfam" id="PF21983">
    <property type="entry name" value="NikA-like"/>
    <property type="match status" value="1"/>
</dbReference>
<evidence type="ECO:0000256" key="1">
    <source>
        <dbReference type="SAM" id="MobiDB-lite"/>
    </source>
</evidence>
<sequence length="175" mass="19699">MSQDPRVRRRDRESGQGQRQTRVNLRLSPAEHTELQRAATRQGQTLAGYAAAAALTLARDELPPDIRAAILRLFELQHEMHRIGVNVNQLARHANASGEIPQELSATTAALRAVSRAAEETLGEYVEILQAERRRKARRDGRNRRARQDSTDATADEGTDEEEHEVESQDWFEPG</sequence>
<dbReference type="AlphaFoldDB" id="A0A239M1G5"/>
<proteinExistence type="predicted"/>
<protein>
    <submittedName>
        <fullName evidence="2">Mobilisation protein (MobC)</fullName>
    </submittedName>
</protein>
<dbReference type="OrthoDB" id="3477599at2"/>
<dbReference type="InterPro" id="IPR053842">
    <property type="entry name" value="NikA-like"/>
</dbReference>
<accession>A0A239M1G5</accession>
<evidence type="ECO:0000313" key="2">
    <source>
        <dbReference type="EMBL" id="SNT35759.1"/>
    </source>
</evidence>
<dbReference type="Proteomes" id="UP000198282">
    <property type="component" value="Unassembled WGS sequence"/>
</dbReference>
<gene>
    <name evidence="2" type="ORF">SAMN05216276_103669</name>
</gene>
<evidence type="ECO:0000313" key="3">
    <source>
        <dbReference type="Proteomes" id="UP000198282"/>
    </source>
</evidence>
<feature type="region of interest" description="Disordered" evidence="1">
    <location>
        <begin position="1"/>
        <end position="21"/>
    </location>
</feature>
<feature type="compositionally biased region" description="Acidic residues" evidence="1">
    <location>
        <begin position="154"/>
        <end position="175"/>
    </location>
</feature>